<keyword evidence="2" id="KW-1185">Reference proteome</keyword>
<evidence type="ECO:0000313" key="1">
    <source>
        <dbReference type="EMBL" id="KNY29798.1"/>
    </source>
</evidence>
<name>A0A0L6JVE7_9FIRM</name>
<dbReference type="Proteomes" id="UP000036923">
    <property type="component" value="Unassembled WGS sequence"/>
</dbReference>
<gene>
    <name evidence="1" type="ORF">Bccel_5075</name>
</gene>
<accession>A0A0L6JVE7</accession>
<protein>
    <submittedName>
        <fullName evidence="1">Urease accessory protein UreD</fullName>
    </submittedName>
</protein>
<evidence type="ECO:0000313" key="2">
    <source>
        <dbReference type="Proteomes" id="UP000036923"/>
    </source>
</evidence>
<dbReference type="EMBL" id="LGTC01000001">
    <property type="protein sequence ID" value="KNY29798.1"/>
    <property type="molecule type" value="Genomic_DNA"/>
</dbReference>
<dbReference type="AlphaFoldDB" id="A0A0L6JVE7"/>
<sequence length="96" mass="10815">MENQFLCPSEQNLGGIGFFEGYTHLGSLGFFHDKVDDDLIDNIYVELEAVEGLQFGISKTKKYGLVVRILENSSDKLENILGCVKNTILRNGRYLL</sequence>
<reference evidence="2" key="1">
    <citation type="submission" date="2015-07" db="EMBL/GenBank/DDBJ databases">
        <title>Near-Complete Genome Sequence of the Cellulolytic Bacterium Bacteroides (Pseudobacteroides) cellulosolvens ATCC 35603.</title>
        <authorList>
            <person name="Dassa B."/>
            <person name="Utturkar S.M."/>
            <person name="Klingeman D.M."/>
            <person name="Hurt R.A."/>
            <person name="Keller M."/>
            <person name="Xu J."/>
            <person name="Reddy Y.H.K."/>
            <person name="Borovok I."/>
            <person name="Grinberg I.R."/>
            <person name="Lamed R."/>
            <person name="Zhivin O."/>
            <person name="Bayer E.A."/>
            <person name="Brown S.D."/>
        </authorList>
    </citation>
    <scope>NUCLEOTIDE SEQUENCE [LARGE SCALE GENOMIC DNA]</scope>
    <source>
        <strain evidence="2">DSM 2933</strain>
    </source>
</reference>
<comment type="caution">
    <text evidence="1">The sequence shown here is derived from an EMBL/GenBank/DDBJ whole genome shotgun (WGS) entry which is preliminary data.</text>
</comment>
<proteinExistence type="predicted"/>
<dbReference type="STRING" id="398512.Bccel_5075"/>
<organism evidence="1 2">
    <name type="scientific">Pseudobacteroides cellulosolvens ATCC 35603 = DSM 2933</name>
    <dbReference type="NCBI Taxonomy" id="398512"/>
    <lineage>
        <taxon>Bacteria</taxon>
        <taxon>Bacillati</taxon>
        <taxon>Bacillota</taxon>
        <taxon>Clostridia</taxon>
        <taxon>Eubacteriales</taxon>
        <taxon>Oscillospiraceae</taxon>
        <taxon>Pseudobacteroides</taxon>
    </lineage>
</organism>